<sequence length="34" mass="3581">MPLFGREADPIRASLSALLVQQRDALASALGLAE</sequence>
<evidence type="ECO:0008006" key="3">
    <source>
        <dbReference type="Google" id="ProtNLM"/>
    </source>
</evidence>
<name>A0ABR9K786_9ACTN</name>
<dbReference type="Proteomes" id="UP000661607">
    <property type="component" value="Unassembled WGS sequence"/>
</dbReference>
<evidence type="ECO:0000313" key="2">
    <source>
        <dbReference type="Proteomes" id="UP000661607"/>
    </source>
</evidence>
<organism evidence="1 2">
    <name type="scientific">Nonomuraea africana</name>
    <dbReference type="NCBI Taxonomy" id="46171"/>
    <lineage>
        <taxon>Bacteria</taxon>
        <taxon>Bacillati</taxon>
        <taxon>Actinomycetota</taxon>
        <taxon>Actinomycetes</taxon>
        <taxon>Streptosporangiales</taxon>
        <taxon>Streptosporangiaceae</taxon>
        <taxon>Nonomuraea</taxon>
    </lineage>
</organism>
<proteinExistence type="predicted"/>
<dbReference type="EMBL" id="JADBEF010000001">
    <property type="protein sequence ID" value="MBE1557666.1"/>
    <property type="molecule type" value="Genomic_DNA"/>
</dbReference>
<keyword evidence="2" id="KW-1185">Reference proteome</keyword>
<reference evidence="1 2" key="1">
    <citation type="submission" date="2020-10" db="EMBL/GenBank/DDBJ databases">
        <title>Sequencing the genomes of 1000 actinobacteria strains.</title>
        <authorList>
            <person name="Klenk H.-P."/>
        </authorList>
    </citation>
    <scope>NUCLEOTIDE SEQUENCE [LARGE SCALE GENOMIC DNA]</scope>
    <source>
        <strain evidence="1 2">DSM 43748</strain>
    </source>
</reference>
<protein>
    <recommendedName>
        <fullName evidence="3">MarR family transcriptional regulator</fullName>
    </recommendedName>
</protein>
<evidence type="ECO:0000313" key="1">
    <source>
        <dbReference type="EMBL" id="MBE1557666.1"/>
    </source>
</evidence>
<gene>
    <name evidence="1" type="ORF">H4W81_000445</name>
</gene>
<accession>A0ABR9K786</accession>
<comment type="caution">
    <text evidence="1">The sequence shown here is derived from an EMBL/GenBank/DDBJ whole genome shotgun (WGS) entry which is preliminary data.</text>
</comment>